<dbReference type="Proteomes" id="UP000596742">
    <property type="component" value="Unassembled WGS sequence"/>
</dbReference>
<evidence type="ECO:0000313" key="3">
    <source>
        <dbReference type="Proteomes" id="UP000596742"/>
    </source>
</evidence>
<reference evidence="2" key="1">
    <citation type="submission" date="2018-11" db="EMBL/GenBank/DDBJ databases">
        <authorList>
            <person name="Alioto T."/>
            <person name="Alioto T."/>
        </authorList>
    </citation>
    <scope>NUCLEOTIDE SEQUENCE</scope>
</reference>
<dbReference type="AlphaFoldDB" id="A0A8B6DBX5"/>
<dbReference type="OrthoDB" id="6181422at2759"/>
<organism evidence="2 3">
    <name type="scientific">Mytilus galloprovincialis</name>
    <name type="common">Mediterranean mussel</name>
    <dbReference type="NCBI Taxonomy" id="29158"/>
    <lineage>
        <taxon>Eukaryota</taxon>
        <taxon>Metazoa</taxon>
        <taxon>Spiralia</taxon>
        <taxon>Lophotrochozoa</taxon>
        <taxon>Mollusca</taxon>
        <taxon>Bivalvia</taxon>
        <taxon>Autobranchia</taxon>
        <taxon>Pteriomorphia</taxon>
        <taxon>Mytilida</taxon>
        <taxon>Mytiloidea</taxon>
        <taxon>Mytilidae</taxon>
        <taxon>Mytilinae</taxon>
        <taxon>Mytilus</taxon>
    </lineage>
</organism>
<name>A0A8B6DBX5_MYTGA</name>
<proteinExistence type="predicted"/>
<gene>
    <name evidence="2" type="ORF">MGAL_10B078083</name>
</gene>
<sequence>MLYKVDVDGCNNSQNLHPERTSLITNDTPLDTYVIYPTTHSTQQEVVPDSPMDATDEATLVKHERAKVQNIRDADVTKCIREQHFSKSTYAIYDAATTNDATSTNDATTNTATTKLCTSTRQPQQAPQQDEQNSAQMFNNQSSQKCPIVPPSFAQEVQVKTNYTNRPSDTPLFASPGDIQCNKTSAQQEILQQTPSTSNCSPQVDTSAMETKQNCPTTLECITSHQAKPDKSFLGFDQINPLPDPNMMRNAQS</sequence>
<keyword evidence="3" id="KW-1185">Reference proteome</keyword>
<evidence type="ECO:0000313" key="2">
    <source>
        <dbReference type="EMBL" id="VDI17157.1"/>
    </source>
</evidence>
<feature type="region of interest" description="Disordered" evidence="1">
    <location>
        <begin position="232"/>
        <end position="253"/>
    </location>
</feature>
<evidence type="ECO:0000256" key="1">
    <source>
        <dbReference type="SAM" id="MobiDB-lite"/>
    </source>
</evidence>
<dbReference type="EMBL" id="UYJE01003176">
    <property type="protein sequence ID" value="VDI17157.1"/>
    <property type="molecule type" value="Genomic_DNA"/>
</dbReference>
<protein>
    <submittedName>
        <fullName evidence="2">Uncharacterized protein</fullName>
    </submittedName>
</protein>
<accession>A0A8B6DBX5</accession>
<comment type="caution">
    <text evidence="2">The sequence shown here is derived from an EMBL/GenBank/DDBJ whole genome shotgun (WGS) entry which is preliminary data.</text>
</comment>